<evidence type="ECO:0000256" key="3">
    <source>
        <dbReference type="ARBA" id="ARBA00022553"/>
    </source>
</evidence>
<evidence type="ECO:0000259" key="8">
    <source>
        <dbReference type="PROSITE" id="PS50109"/>
    </source>
</evidence>
<dbReference type="OrthoDB" id="569699at2"/>
<dbReference type="Gene3D" id="3.30.565.10">
    <property type="entry name" value="Histidine kinase-like ATPase, C-terminal domain"/>
    <property type="match status" value="1"/>
</dbReference>
<dbReference type="EMBL" id="CZCS02000220">
    <property type="protein sequence ID" value="VXD23856.1"/>
    <property type="molecule type" value="Genomic_DNA"/>
</dbReference>
<dbReference type="InterPro" id="IPR036097">
    <property type="entry name" value="HisK_dim/P_sf"/>
</dbReference>
<dbReference type="Gene3D" id="3.30.450.20">
    <property type="entry name" value="PAS domain"/>
    <property type="match status" value="1"/>
</dbReference>
<dbReference type="SMART" id="SM00388">
    <property type="entry name" value="HisKA"/>
    <property type="match status" value="1"/>
</dbReference>
<evidence type="ECO:0000313" key="11">
    <source>
        <dbReference type="Proteomes" id="UP000182190"/>
    </source>
</evidence>
<sequence>MNHSCGNFEKPNILVVDDVPDNLRVLSKMLTEKGYIVRKALNGSLALLSCETTLPDIILLDIKMPDMNGYELCQHLKANQKTRDIPIIFISCLGDALDKVKSFEVGGIDYITKPFQVEEVISRIDNQLKLRSLQIDLQKKSLSLQREIEQRQRIQEALESSEVKNLALLNALPDVILRISRNGIVLDYRAGVTLPDATGETWLQSPTPAMANFPDFSPSFIGKPISEILSEDLMIWISHYAEQTLSQSKIQIGEYVQQVNGTWYAYEARCVPSGRDEVLVIVRDISDRKRLEAERLQAQALLIAQKKQIEKALNNLKQAQTQLVQNEKMVSLGQLVAGIAHEINNPINFIYGNISHAAGYVTSLASLIETYRQEFLPNTKIKDLEEDIDLDFVMKDLQQLFSSMKSGSERVQKIVLSLRNFARLDEASAKLVDIHEGIDSTLLLLQHRLRGIETYPPIEVIKEYGDFPKITCYASQLNQVFLHILNNAIDALDFLSLPIYIEDKKSERDPTVHPVSPKIWIRTQLTDAGTVVIRIKDSGVGVMESVKPHLFDPFFTTKPVGCGTGLGLSISYQIIVQQHQGRITCCSSPGEGAEFIIEIPSTQPHEDQVKSSSRCINPSFSQCKPAPTGLI</sequence>
<dbReference type="InterPro" id="IPR011006">
    <property type="entry name" value="CheY-like_superfamily"/>
</dbReference>
<comment type="caution">
    <text evidence="10">The sequence shown here is derived from an EMBL/GenBank/DDBJ whole genome shotgun (WGS) entry which is preliminary data.</text>
</comment>
<dbReference type="InterPro" id="IPR003661">
    <property type="entry name" value="HisK_dim/P_dom"/>
</dbReference>
<dbReference type="CDD" id="cd19920">
    <property type="entry name" value="REC_PA4781-like"/>
    <property type="match status" value="1"/>
</dbReference>
<protein>
    <recommendedName>
        <fullName evidence="2">histidine kinase</fullName>
        <ecNumber evidence="2">2.7.13.3</ecNumber>
    </recommendedName>
</protein>
<evidence type="ECO:0000256" key="1">
    <source>
        <dbReference type="ARBA" id="ARBA00000085"/>
    </source>
</evidence>
<dbReference type="SUPFAM" id="SSF52172">
    <property type="entry name" value="CheY-like"/>
    <property type="match status" value="1"/>
</dbReference>
<keyword evidence="10" id="KW-0808">Transferase</keyword>
<dbReference type="AlphaFoldDB" id="A0A7Z9C1X4"/>
<dbReference type="SUPFAM" id="SSF47384">
    <property type="entry name" value="Homodimeric domain of signal transducing histidine kinase"/>
    <property type="match status" value="1"/>
</dbReference>
<dbReference type="RefSeq" id="WP_083621572.1">
    <property type="nucleotide sequence ID" value="NZ_LR735018.1"/>
</dbReference>
<dbReference type="Gene3D" id="1.10.287.130">
    <property type="match status" value="1"/>
</dbReference>
<evidence type="ECO:0000256" key="5">
    <source>
        <dbReference type="ARBA" id="ARBA00023012"/>
    </source>
</evidence>
<dbReference type="Pfam" id="PF00072">
    <property type="entry name" value="Response_reg"/>
    <property type="match status" value="1"/>
</dbReference>
<dbReference type="InterPro" id="IPR005467">
    <property type="entry name" value="His_kinase_dom"/>
</dbReference>
<keyword evidence="7" id="KW-0175">Coiled coil</keyword>
<dbReference type="PANTHER" id="PTHR43065">
    <property type="entry name" value="SENSOR HISTIDINE KINASE"/>
    <property type="match status" value="1"/>
</dbReference>
<dbReference type="SMART" id="SM00448">
    <property type="entry name" value="REC"/>
    <property type="match status" value="1"/>
</dbReference>
<feature type="domain" description="Histidine kinase" evidence="8">
    <location>
        <begin position="338"/>
        <end position="603"/>
    </location>
</feature>
<dbReference type="CDD" id="cd00082">
    <property type="entry name" value="HisKA"/>
    <property type="match status" value="1"/>
</dbReference>
<evidence type="ECO:0000256" key="4">
    <source>
        <dbReference type="ARBA" id="ARBA00022777"/>
    </source>
</evidence>
<feature type="modified residue" description="4-aspartylphosphate" evidence="6">
    <location>
        <position position="61"/>
    </location>
</feature>
<comment type="catalytic activity">
    <reaction evidence="1">
        <text>ATP + protein L-histidine = ADP + protein N-phospho-L-histidine.</text>
        <dbReference type="EC" id="2.7.13.3"/>
    </reaction>
</comment>
<dbReference type="PANTHER" id="PTHR43065:SF50">
    <property type="entry name" value="HISTIDINE KINASE"/>
    <property type="match status" value="1"/>
</dbReference>
<dbReference type="SUPFAM" id="SSF55874">
    <property type="entry name" value="ATPase domain of HSP90 chaperone/DNA topoisomerase II/histidine kinase"/>
    <property type="match status" value="1"/>
</dbReference>
<dbReference type="PRINTS" id="PR00344">
    <property type="entry name" value="BCTRLSENSOR"/>
</dbReference>
<dbReference type="InterPro" id="IPR003594">
    <property type="entry name" value="HATPase_dom"/>
</dbReference>
<evidence type="ECO:0000256" key="6">
    <source>
        <dbReference type="PROSITE-ProRule" id="PRU00169"/>
    </source>
</evidence>
<feature type="coiled-coil region" evidence="7">
    <location>
        <begin position="288"/>
        <end position="329"/>
    </location>
</feature>
<evidence type="ECO:0000256" key="7">
    <source>
        <dbReference type="SAM" id="Coils"/>
    </source>
</evidence>
<gene>
    <name evidence="10" type="ORF">PL9631_770042</name>
</gene>
<reference evidence="10" key="1">
    <citation type="submission" date="2019-10" db="EMBL/GenBank/DDBJ databases">
        <authorList>
            <consortium name="Genoscope - CEA"/>
            <person name="William W."/>
        </authorList>
    </citation>
    <scope>NUCLEOTIDE SEQUENCE [LARGE SCALE GENOMIC DNA]</scope>
    <source>
        <strain evidence="10">BBR_PRJEB10994</strain>
    </source>
</reference>
<keyword evidence="11" id="KW-1185">Reference proteome</keyword>
<dbReference type="PROSITE" id="PS50109">
    <property type="entry name" value="HIS_KIN"/>
    <property type="match status" value="1"/>
</dbReference>
<dbReference type="EC" id="2.7.13.3" evidence="2"/>
<dbReference type="InterPro" id="IPR036890">
    <property type="entry name" value="HATPase_C_sf"/>
</dbReference>
<dbReference type="InterPro" id="IPR004358">
    <property type="entry name" value="Sig_transdc_His_kin-like_C"/>
</dbReference>
<dbReference type="SUPFAM" id="SSF55785">
    <property type="entry name" value="PYP-like sensor domain (PAS domain)"/>
    <property type="match status" value="1"/>
</dbReference>
<dbReference type="Pfam" id="PF02518">
    <property type="entry name" value="HATPase_c"/>
    <property type="match status" value="1"/>
</dbReference>
<accession>A0A7Z9C1X4</accession>
<evidence type="ECO:0000313" key="10">
    <source>
        <dbReference type="EMBL" id="VXD23856.1"/>
    </source>
</evidence>
<dbReference type="InterPro" id="IPR001789">
    <property type="entry name" value="Sig_transdc_resp-reg_receiver"/>
</dbReference>
<dbReference type="Gene3D" id="3.40.50.2300">
    <property type="match status" value="1"/>
</dbReference>
<dbReference type="Proteomes" id="UP000182190">
    <property type="component" value="Unassembled WGS sequence"/>
</dbReference>
<feature type="domain" description="Response regulatory" evidence="9">
    <location>
        <begin position="12"/>
        <end position="128"/>
    </location>
</feature>
<dbReference type="GO" id="GO:0000155">
    <property type="term" value="F:phosphorelay sensor kinase activity"/>
    <property type="evidence" value="ECO:0007669"/>
    <property type="project" value="InterPro"/>
</dbReference>
<keyword evidence="4 10" id="KW-0418">Kinase</keyword>
<dbReference type="PROSITE" id="PS50110">
    <property type="entry name" value="RESPONSE_REGULATORY"/>
    <property type="match status" value="1"/>
</dbReference>
<evidence type="ECO:0000259" key="9">
    <source>
        <dbReference type="PROSITE" id="PS50110"/>
    </source>
</evidence>
<organism evidence="10 11">
    <name type="scientific">Planktothrix paucivesiculata PCC 9631</name>
    <dbReference type="NCBI Taxonomy" id="671071"/>
    <lineage>
        <taxon>Bacteria</taxon>
        <taxon>Bacillati</taxon>
        <taxon>Cyanobacteriota</taxon>
        <taxon>Cyanophyceae</taxon>
        <taxon>Oscillatoriophycideae</taxon>
        <taxon>Oscillatoriales</taxon>
        <taxon>Microcoleaceae</taxon>
        <taxon>Planktothrix</taxon>
    </lineage>
</organism>
<dbReference type="SMART" id="SM00387">
    <property type="entry name" value="HATPase_c"/>
    <property type="match status" value="1"/>
</dbReference>
<evidence type="ECO:0000256" key="2">
    <source>
        <dbReference type="ARBA" id="ARBA00012438"/>
    </source>
</evidence>
<keyword evidence="5" id="KW-0902">Two-component regulatory system</keyword>
<keyword evidence="3 6" id="KW-0597">Phosphoprotein</keyword>
<proteinExistence type="predicted"/>
<name>A0A7Z9C1X4_9CYAN</name>
<dbReference type="InterPro" id="IPR035965">
    <property type="entry name" value="PAS-like_dom_sf"/>
</dbReference>